<evidence type="ECO:0000313" key="8">
    <source>
        <dbReference type="Proteomes" id="UP000177579"/>
    </source>
</evidence>
<evidence type="ECO:0000313" key="7">
    <source>
        <dbReference type="EMBL" id="OGF41174.1"/>
    </source>
</evidence>
<evidence type="ECO:0000256" key="2">
    <source>
        <dbReference type="ARBA" id="ARBA00022525"/>
    </source>
</evidence>
<keyword evidence="2" id="KW-0964">Secreted</keyword>
<dbReference type="InterPro" id="IPR018247">
    <property type="entry name" value="EF_Hand_1_Ca_BS"/>
</dbReference>
<sequence length="494" mass="56078">MKINNKVLFIILFILIILSISGAVFVFQDKVLFLKDWIINIKKGKDKDLNQGPIAQKIPQTPNVNQYKDIKINIATSSQEVATSTVEDVELVGATTTNDIINTITTYDAEVVYGILKDTDGDTLYDYEEMAVFGTDYLNPDTDGDGFNDHEEVDGGYNPLGEGRLATNSPIFLLKTIERARHNCEGLLYKNKIYYLTVEILKKYLEPEDFSDLSIASSVENFNNEINNWLESNILVNDIKKIAIINKEEVDKDKIKFEYRIFYATQEYEYVFSEDKKLYFINIDGEWKVDAYLSALEDVSLEKAEIELVQKKTISNIKKIQTALDMYYLDNGVYPENIYPDIATGSTIYLSTPFNQSEPLMCPEAEEYDYKVGVTKKDYSLIYCLEKEIENTPSGINIASPSILSNRIKNKVVYKDCKQDNNISTSTIEDMKIQEEKISTTSAEKIDSDQDGLLDIEELFYKTDPNNPDTDGDGYIDGDEVRGGYNPNGDGLLI</sequence>
<feature type="domain" description="EF-hand" evidence="6">
    <location>
        <begin position="469"/>
        <end position="491"/>
    </location>
</feature>
<evidence type="ECO:0000256" key="3">
    <source>
        <dbReference type="ARBA" id="ARBA00022729"/>
    </source>
</evidence>
<proteinExistence type="predicted"/>
<dbReference type="Gene3D" id="3.30.700.10">
    <property type="entry name" value="Glycoprotein, Type 4 Pilin"/>
    <property type="match status" value="1"/>
</dbReference>
<dbReference type="InterPro" id="IPR053180">
    <property type="entry name" value="Ca-binding_acidic-repeat"/>
</dbReference>
<dbReference type="Pfam" id="PF18884">
    <property type="entry name" value="TSP3_bac"/>
    <property type="match status" value="4"/>
</dbReference>
<evidence type="ECO:0000256" key="1">
    <source>
        <dbReference type="ARBA" id="ARBA00004613"/>
    </source>
</evidence>
<dbReference type="PROSITE" id="PS00018">
    <property type="entry name" value="EF_HAND_1"/>
    <property type="match status" value="1"/>
</dbReference>
<organism evidence="7 8">
    <name type="scientific">Candidatus Falkowbacteria bacterium RIFOXYD2_FULL_34_120</name>
    <dbReference type="NCBI Taxonomy" id="1798007"/>
    <lineage>
        <taxon>Bacteria</taxon>
        <taxon>Candidatus Falkowiibacteriota</taxon>
    </lineage>
</organism>
<feature type="region of interest" description="Disordered" evidence="5">
    <location>
        <begin position="463"/>
        <end position="494"/>
    </location>
</feature>
<evidence type="ECO:0000256" key="5">
    <source>
        <dbReference type="SAM" id="MobiDB-lite"/>
    </source>
</evidence>
<accession>A0A1F5TQY8</accession>
<dbReference type="AlphaFoldDB" id="A0A1F5TQY8"/>
<dbReference type="EMBL" id="MFGO01000013">
    <property type="protein sequence ID" value="OGF41174.1"/>
    <property type="molecule type" value="Genomic_DNA"/>
</dbReference>
<dbReference type="Proteomes" id="UP000177579">
    <property type="component" value="Unassembled WGS sequence"/>
</dbReference>
<dbReference type="InterPro" id="IPR002048">
    <property type="entry name" value="EF_hand_dom"/>
</dbReference>
<protein>
    <recommendedName>
        <fullName evidence="6">EF-hand domain-containing protein</fullName>
    </recommendedName>
</protein>
<dbReference type="GO" id="GO:0005509">
    <property type="term" value="F:calcium ion binding"/>
    <property type="evidence" value="ECO:0007669"/>
    <property type="project" value="InterPro"/>
</dbReference>
<reference evidence="7 8" key="1">
    <citation type="journal article" date="2016" name="Nat. Commun.">
        <title>Thousands of microbial genomes shed light on interconnected biogeochemical processes in an aquifer system.</title>
        <authorList>
            <person name="Anantharaman K."/>
            <person name="Brown C.T."/>
            <person name="Hug L.A."/>
            <person name="Sharon I."/>
            <person name="Castelle C.J."/>
            <person name="Probst A.J."/>
            <person name="Thomas B.C."/>
            <person name="Singh A."/>
            <person name="Wilkins M.J."/>
            <person name="Karaoz U."/>
            <person name="Brodie E.L."/>
            <person name="Williams K.H."/>
            <person name="Hubbard S.S."/>
            <person name="Banfield J.F."/>
        </authorList>
    </citation>
    <scope>NUCLEOTIDE SEQUENCE [LARGE SCALE GENOMIC DNA]</scope>
</reference>
<gene>
    <name evidence="7" type="ORF">A2531_01500</name>
</gene>
<name>A0A1F5TQY8_9BACT</name>
<dbReference type="PANTHER" id="PTHR37467:SF1">
    <property type="entry name" value="EXPORTED CALCIUM-BINDING GLYCOPROTEIN"/>
    <property type="match status" value="1"/>
</dbReference>
<keyword evidence="3" id="KW-0732">Signal</keyword>
<evidence type="ECO:0000256" key="4">
    <source>
        <dbReference type="ARBA" id="ARBA00022837"/>
    </source>
</evidence>
<dbReference type="InterPro" id="IPR059100">
    <property type="entry name" value="TSP3_bac"/>
</dbReference>
<comment type="caution">
    <text evidence="7">The sequence shown here is derived from an EMBL/GenBank/DDBJ whole genome shotgun (WGS) entry which is preliminary data.</text>
</comment>
<dbReference type="PANTHER" id="PTHR37467">
    <property type="entry name" value="EXPORTED CALCIUM-BINDING GLYCOPROTEIN-RELATED"/>
    <property type="match status" value="1"/>
</dbReference>
<dbReference type="PROSITE" id="PS50222">
    <property type="entry name" value="EF_HAND_2"/>
    <property type="match status" value="1"/>
</dbReference>
<keyword evidence="4" id="KW-0106">Calcium</keyword>
<evidence type="ECO:0000259" key="6">
    <source>
        <dbReference type="PROSITE" id="PS50222"/>
    </source>
</evidence>
<comment type="subcellular location">
    <subcellularLocation>
        <location evidence="1">Secreted</location>
    </subcellularLocation>
</comment>